<dbReference type="Pfam" id="PF05378">
    <property type="entry name" value="Hydant_A_N"/>
    <property type="match status" value="1"/>
</dbReference>
<dbReference type="Pfam" id="PF01968">
    <property type="entry name" value="Hydantoinase_A"/>
    <property type="match status" value="1"/>
</dbReference>
<evidence type="ECO:0000313" key="5">
    <source>
        <dbReference type="Proteomes" id="UP000593758"/>
    </source>
</evidence>
<dbReference type="KEGG" id="halt:IM660_18735"/>
<dbReference type="RefSeq" id="WP_193497266.1">
    <property type="nucleotide sequence ID" value="NZ_CP063169.1"/>
</dbReference>
<feature type="domain" description="Hydantoinase/oxoprolinase N-terminal" evidence="2">
    <location>
        <begin position="4"/>
        <end position="186"/>
    </location>
</feature>
<protein>
    <submittedName>
        <fullName evidence="4">Hydantoinase/oxoprolinase family protein</fullName>
    </submittedName>
</protein>
<dbReference type="AlphaFoldDB" id="A0A7M1ST10"/>
<dbReference type="InterPro" id="IPR045079">
    <property type="entry name" value="Oxoprolinase-like"/>
</dbReference>
<gene>
    <name evidence="4" type="ORF">IM660_18735</name>
</gene>
<reference evidence="4 5" key="1">
    <citation type="submission" date="2020-10" db="EMBL/GenBank/DDBJ databases">
        <title>Haloactinobacterium sp. RN3S43, a bacterium isolated from saline soil.</title>
        <authorList>
            <person name="Sun J.-Q."/>
        </authorList>
    </citation>
    <scope>NUCLEOTIDE SEQUENCE [LARGE SCALE GENOMIC DNA]</scope>
    <source>
        <strain evidence="4 5">RN3S43</strain>
    </source>
</reference>
<dbReference type="InterPro" id="IPR002821">
    <property type="entry name" value="Hydantoinase_A"/>
</dbReference>
<dbReference type="GO" id="GO:0005829">
    <property type="term" value="C:cytosol"/>
    <property type="evidence" value="ECO:0007669"/>
    <property type="project" value="TreeGrafter"/>
</dbReference>
<dbReference type="Proteomes" id="UP000593758">
    <property type="component" value="Chromosome"/>
</dbReference>
<keyword evidence="5" id="KW-1185">Reference proteome</keyword>
<dbReference type="InterPro" id="IPR043129">
    <property type="entry name" value="ATPase_NBD"/>
</dbReference>
<dbReference type="PANTHER" id="PTHR11365">
    <property type="entry name" value="5-OXOPROLINASE RELATED"/>
    <property type="match status" value="1"/>
</dbReference>
<dbReference type="SUPFAM" id="SSF53067">
    <property type="entry name" value="Actin-like ATPase domain"/>
    <property type="match status" value="1"/>
</dbReference>
<name>A0A7M1ST10_9MICO</name>
<organism evidence="4 5">
    <name type="scientific">Ruania alkalisoli</name>
    <dbReference type="NCBI Taxonomy" id="2779775"/>
    <lineage>
        <taxon>Bacteria</taxon>
        <taxon>Bacillati</taxon>
        <taxon>Actinomycetota</taxon>
        <taxon>Actinomycetes</taxon>
        <taxon>Micrococcales</taxon>
        <taxon>Ruaniaceae</taxon>
        <taxon>Ruania</taxon>
    </lineage>
</organism>
<dbReference type="PANTHER" id="PTHR11365:SF23">
    <property type="entry name" value="HYPOTHETICAL 5-OXOPROLINASE (EUROFUNG)-RELATED"/>
    <property type="match status" value="1"/>
</dbReference>
<dbReference type="EMBL" id="CP063169">
    <property type="protein sequence ID" value="QOR70591.1"/>
    <property type="molecule type" value="Genomic_DNA"/>
</dbReference>
<evidence type="ECO:0000259" key="3">
    <source>
        <dbReference type="Pfam" id="PF19278"/>
    </source>
</evidence>
<evidence type="ECO:0000313" key="4">
    <source>
        <dbReference type="EMBL" id="QOR70591.1"/>
    </source>
</evidence>
<evidence type="ECO:0000259" key="2">
    <source>
        <dbReference type="Pfam" id="PF05378"/>
    </source>
</evidence>
<feature type="domain" description="Acetophenone carboxylase-like C-terminal" evidence="3">
    <location>
        <begin position="507"/>
        <end position="681"/>
    </location>
</feature>
<evidence type="ECO:0000259" key="1">
    <source>
        <dbReference type="Pfam" id="PF01968"/>
    </source>
</evidence>
<dbReference type="Pfam" id="PF19278">
    <property type="entry name" value="Hydant_A_C"/>
    <property type="match status" value="1"/>
</dbReference>
<dbReference type="InterPro" id="IPR049517">
    <property type="entry name" value="ACX-like_C"/>
</dbReference>
<sequence>MALRVGVDTGGTFTDVCLYDDETHEMTVVKVSSTPADPGTAVVAGVQEALHGGSSGNGADLASIGQFAHGTTVATNALLEGRGARTGLITTAGFRDLLELGRQRRPMLYDLTARKPTPLAARDLRLEVSERVRHDGSVEDALDDEEVRQRARELRLAGVEAVSVCFLYSYLHPQHEQRVKAILAEELPGVFVSTSHEVLPEFREYERLSTVVINSFIGPVMSGYLGRLRMSLSDHGLDAMPQVTQSNGGMMSFPTAEALPVRTVLSGPSTGVVGAARIAATSGCPDIITFDMGGTSSDVSLVREGRPTSSTGMTLDGRPVRAPMLDINTVGAGGGSIAWIDEGGHLKVGPRSAGADPGPACYGRGNDEPTVTDANVVLGILNQETLLGGAMPIDASRSFSAVERLGSQLGLSAVETAQGIISVVTANMVRAIRVISVQRGYDPADYALVAFGGAGPLHSGRLAAELGVRRTLIPQRPGALSALGMLMTELRADFSRTHIAVLDHRNVTWISEAFRSLDQDARDWFDRERVPAPAQNTRWVADLRYVGQNYELTVPVPATDADDAWRRTVAASFHDAHHTRYGYASPDQPVEIVTVRIEATGDVPRAQFPCQERTDVPICAAQAGTREVFLPEYDERRPVPLYDRRLLQHGHVVHGPAVIEQYDTTFLVLPGQDVHVDPWLVLVAEPGADHEEADQ</sequence>
<accession>A0A7M1ST10</accession>
<dbReference type="InterPro" id="IPR008040">
    <property type="entry name" value="Hydant_A_N"/>
</dbReference>
<feature type="domain" description="Hydantoinase A/oxoprolinase" evidence="1">
    <location>
        <begin position="207"/>
        <end position="493"/>
    </location>
</feature>
<proteinExistence type="predicted"/>
<dbReference type="GO" id="GO:0006749">
    <property type="term" value="P:glutathione metabolic process"/>
    <property type="evidence" value="ECO:0007669"/>
    <property type="project" value="TreeGrafter"/>
</dbReference>
<dbReference type="GO" id="GO:0017168">
    <property type="term" value="F:5-oxoprolinase (ATP-hydrolyzing) activity"/>
    <property type="evidence" value="ECO:0007669"/>
    <property type="project" value="TreeGrafter"/>
</dbReference>